<dbReference type="GO" id="GO:0016607">
    <property type="term" value="C:nuclear speck"/>
    <property type="evidence" value="ECO:0007669"/>
    <property type="project" value="TreeGrafter"/>
</dbReference>
<reference evidence="4" key="1">
    <citation type="submission" date="2022-11" db="UniProtKB">
        <authorList>
            <consortium name="WormBaseParasite"/>
        </authorList>
    </citation>
    <scope>IDENTIFICATION</scope>
</reference>
<comment type="similarity">
    <text evidence="1">Belongs to the FAM76 family.</text>
</comment>
<dbReference type="Proteomes" id="UP000887566">
    <property type="component" value="Unplaced"/>
</dbReference>
<dbReference type="PANTHER" id="PTHR46176">
    <property type="entry name" value="LD21662P"/>
    <property type="match status" value="1"/>
</dbReference>
<keyword evidence="3" id="KW-1185">Reference proteome</keyword>
<name>A0A914WWH3_9BILA</name>
<proteinExistence type="inferred from homology"/>
<protein>
    <submittedName>
        <fullName evidence="4">Protein FAM76A</fullName>
    </submittedName>
</protein>
<evidence type="ECO:0000313" key="3">
    <source>
        <dbReference type="Proteomes" id="UP000887566"/>
    </source>
</evidence>
<dbReference type="Pfam" id="PF16046">
    <property type="entry name" value="FAM76"/>
    <property type="match status" value="1"/>
</dbReference>
<dbReference type="WBParaSite" id="PSAMB.scaffold5501size11546.g26773.t1">
    <property type="protein sequence ID" value="PSAMB.scaffold5501size11546.g26773.t1"/>
    <property type="gene ID" value="PSAMB.scaffold5501size11546.g26773"/>
</dbReference>
<evidence type="ECO:0000256" key="1">
    <source>
        <dbReference type="ARBA" id="ARBA00009097"/>
    </source>
</evidence>
<accession>A0A914WWH3</accession>
<evidence type="ECO:0000313" key="4">
    <source>
        <dbReference type="WBParaSite" id="PSAMB.scaffold5501size11546.g26773.t1"/>
    </source>
</evidence>
<sequence>MAKCSYCRSELPVDTKSGTKRPTVVGELRCEKCIKNEAKYGKPNVCVYCQLPAAFLGGKCVHCSYSERKHGPPQTCSNCKLKAAYPKDPSLKHKPLLCRLCLMTYSRSVMKATANEKRKCVYYQHFRPSQCNHFPLGLSDGTAPNAKEQESKKFKTSSLFDNGSNDPSGEQVLVIQQLKDEIVGLQKQLSQKDNVILERDKRIAALSAESMRSEKDYRAKMADAQKSNQETHEALQEKIRGLSKQVAQLSRGKRVPVVFNGNGSPSAAAAATSS</sequence>
<evidence type="ECO:0000256" key="2">
    <source>
        <dbReference type="ARBA" id="ARBA00023054"/>
    </source>
</evidence>
<dbReference type="AlphaFoldDB" id="A0A914WWH3"/>
<keyword evidence="2" id="KW-0175">Coiled coil</keyword>
<dbReference type="InterPro" id="IPR032017">
    <property type="entry name" value="FAM76"/>
</dbReference>
<dbReference type="PANTHER" id="PTHR46176:SF1">
    <property type="entry name" value="LD21662P"/>
    <property type="match status" value="1"/>
</dbReference>
<organism evidence="3 4">
    <name type="scientific">Plectus sambesii</name>
    <dbReference type="NCBI Taxonomy" id="2011161"/>
    <lineage>
        <taxon>Eukaryota</taxon>
        <taxon>Metazoa</taxon>
        <taxon>Ecdysozoa</taxon>
        <taxon>Nematoda</taxon>
        <taxon>Chromadorea</taxon>
        <taxon>Plectida</taxon>
        <taxon>Plectina</taxon>
        <taxon>Plectoidea</taxon>
        <taxon>Plectidae</taxon>
        <taxon>Plectus</taxon>
    </lineage>
</organism>